<protein>
    <submittedName>
        <fullName evidence="1">Uncharacterized protein</fullName>
    </submittedName>
</protein>
<dbReference type="AlphaFoldDB" id="A0A179EVJ9"/>
<dbReference type="EMBL" id="LSBI01000152">
    <property type="protein sequence ID" value="OAQ57235.1"/>
    <property type="molecule type" value="Genomic_DNA"/>
</dbReference>
<accession>A0A179EVJ9</accession>
<proteinExistence type="predicted"/>
<name>A0A179EVJ9_PURLI</name>
<evidence type="ECO:0000313" key="2">
    <source>
        <dbReference type="Proteomes" id="UP000078340"/>
    </source>
</evidence>
<gene>
    <name evidence="1" type="ORF">VFPFJ_11773</name>
</gene>
<reference evidence="1 2" key="1">
    <citation type="submission" date="2016-02" db="EMBL/GenBank/DDBJ databases">
        <title>Biosynthesis of antibiotic leucinostatins and their inhibition on Phytophthora in bio-control Purpureocillium lilacinum.</title>
        <authorList>
            <person name="Wang G."/>
            <person name="Liu Z."/>
            <person name="Lin R."/>
            <person name="Li E."/>
            <person name="Mao Z."/>
            <person name="Ling J."/>
            <person name="Yin W."/>
            <person name="Xie B."/>
        </authorList>
    </citation>
    <scope>NUCLEOTIDE SEQUENCE [LARGE SCALE GENOMIC DNA]</scope>
    <source>
        <strain evidence="1">PLFJ-1</strain>
    </source>
</reference>
<evidence type="ECO:0000313" key="1">
    <source>
        <dbReference type="EMBL" id="OAQ57235.1"/>
    </source>
</evidence>
<dbReference type="Proteomes" id="UP000078340">
    <property type="component" value="Unassembled WGS sequence"/>
</dbReference>
<comment type="caution">
    <text evidence="1">The sequence shown here is derived from an EMBL/GenBank/DDBJ whole genome shotgun (WGS) entry which is preliminary data.</text>
</comment>
<organism evidence="1 2">
    <name type="scientific">Purpureocillium lilacinum</name>
    <name type="common">Paecilomyces lilacinus</name>
    <dbReference type="NCBI Taxonomy" id="33203"/>
    <lineage>
        <taxon>Eukaryota</taxon>
        <taxon>Fungi</taxon>
        <taxon>Dikarya</taxon>
        <taxon>Ascomycota</taxon>
        <taxon>Pezizomycotina</taxon>
        <taxon>Sordariomycetes</taxon>
        <taxon>Hypocreomycetidae</taxon>
        <taxon>Hypocreales</taxon>
        <taxon>Ophiocordycipitaceae</taxon>
        <taxon>Purpureocillium</taxon>
    </lineage>
</organism>
<sequence length="257" mass="29378">MDAQLVLPHTLVEWDKETEPRGDERLEEGGEPDLCCYYITEEAFVILDKDQVMANNVSEELHDTVTVFRSLLDFRENTVLRLAAWSAVMVHCVLGHAHLPLRQREAFIRSCATRNTALRRYSTVDEGTLCGFYFHEIARDTSRCEADNGVDSDGDPEGSGFEPWLKHHCFDVFDSEYDPSRVVLSWDKLNLHQTAVLCAWNNMWTMYLLASAIGDDELLPWFDRAVDVLSSRARDVLKNGWSNDLLVSSSREVLCKE</sequence>